<proteinExistence type="predicted"/>
<sequence>MSRFWSTFKLIHNPLKDKRNKKDEIKSTCQDLKCSKCGNTAAKIEIVEPNAYPKDAVNWNIKDYELYEKYRDFSLNYLLYTGPGGSNGYIGDPIDLNRKKAIIDAFTKPYNSIKIRQQFYDMAGFCTMCNKFYCSKHWHTTTSEYGKCPEGHHKSLDPHWSPDIE</sequence>
<accession>A0ABS0TCK8</accession>
<name>A0ABS0TCK8_9FLAO</name>
<evidence type="ECO:0000313" key="2">
    <source>
        <dbReference type="Proteomes" id="UP000635665"/>
    </source>
</evidence>
<keyword evidence="2" id="KW-1185">Reference proteome</keyword>
<dbReference type="Proteomes" id="UP000635665">
    <property type="component" value="Unassembled WGS sequence"/>
</dbReference>
<protein>
    <submittedName>
        <fullName evidence="1">Uncharacterized protein</fullName>
    </submittedName>
</protein>
<reference evidence="1 2" key="1">
    <citation type="submission" date="2020-12" db="EMBL/GenBank/DDBJ databases">
        <title>Salegentibacter orientalis sp. nov., isolated from costal sediment.</title>
        <authorList>
            <person name="Lian F.-B."/>
        </authorList>
    </citation>
    <scope>NUCLEOTIDE SEQUENCE [LARGE SCALE GENOMIC DNA]</scope>
    <source>
        <strain evidence="1 2">F60176</strain>
    </source>
</reference>
<gene>
    <name evidence="1" type="ORF">I6U50_01920</name>
</gene>
<evidence type="ECO:0000313" key="1">
    <source>
        <dbReference type="EMBL" id="MBI6118775.1"/>
    </source>
</evidence>
<dbReference type="EMBL" id="JAEHNY010000001">
    <property type="protein sequence ID" value="MBI6118775.1"/>
    <property type="molecule type" value="Genomic_DNA"/>
</dbReference>
<comment type="caution">
    <text evidence="1">The sequence shown here is derived from an EMBL/GenBank/DDBJ whole genome shotgun (WGS) entry which is preliminary data.</text>
</comment>
<dbReference type="RefSeq" id="WP_198637642.1">
    <property type="nucleotide sequence ID" value="NZ_JAEHNY010000001.1"/>
</dbReference>
<organism evidence="1 2">
    <name type="scientific">Salegentibacter maritimus</name>
    <dbReference type="NCBI Taxonomy" id="2794347"/>
    <lineage>
        <taxon>Bacteria</taxon>
        <taxon>Pseudomonadati</taxon>
        <taxon>Bacteroidota</taxon>
        <taxon>Flavobacteriia</taxon>
        <taxon>Flavobacteriales</taxon>
        <taxon>Flavobacteriaceae</taxon>
        <taxon>Salegentibacter</taxon>
    </lineage>
</organism>